<evidence type="ECO:0000313" key="2">
    <source>
        <dbReference type="Proteomes" id="UP001172386"/>
    </source>
</evidence>
<name>A0ACC3AHT9_9EURO</name>
<keyword evidence="2" id="KW-1185">Reference proteome</keyword>
<comment type="caution">
    <text evidence="1">The sequence shown here is derived from an EMBL/GenBank/DDBJ whole genome shotgun (WGS) entry which is preliminary data.</text>
</comment>
<protein>
    <submittedName>
        <fullName evidence="1">Uncharacterized protein</fullName>
    </submittedName>
</protein>
<evidence type="ECO:0000313" key="1">
    <source>
        <dbReference type="EMBL" id="KAJ9662483.1"/>
    </source>
</evidence>
<proteinExistence type="predicted"/>
<accession>A0ACC3AHT9</accession>
<organism evidence="1 2">
    <name type="scientific">Neophaeococcomyces mojaviensis</name>
    <dbReference type="NCBI Taxonomy" id="3383035"/>
    <lineage>
        <taxon>Eukaryota</taxon>
        <taxon>Fungi</taxon>
        <taxon>Dikarya</taxon>
        <taxon>Ascomycota</taxon>
        <taxon>Pezizomycotina</taxon>
        <taxon>Eurotiomycetes</taxon>
        <taxon>Chaetothyriomycetidae</taxon>
        <taxon>Chaetothyriales</taxon>
        <taxon>Chaetothyriales incertae sedis</taxon>
        <taxon>Neophaeococcomyces</taxon>
    </lineage>
</organism>
<reference evidence="1" key="1">
    <citation type="submission" date="2022-10" db="EMBL/GenBank/DDBJ databases">
        <title>Culturing micro-colonial fungi from biological soil crusts in the Mojave desert and describing Neophaeococcomyces mojavensis, and introducing the new genera and species Taxawa tesnikishii.</title>
        <authorList>
            <person name="Kurbessoian T."/>
            <person name="Stajich J.E."/>
        </authorList>
    </citation>
    <scope>NUCLEOTIDE SEQUENCE</scope>
    <source>
        <strain evidence="1">JES_112</strain>
    </source>
</reference>
<dbReference type="EMBL" id="JAPDRQ010000015">
    <property type="protein sequence ID" value="KAJ9662483.1"/>
    <property type="molecule type" value="Genomic_DNA"/>
</dbReference>
<sequence length="178" mass="19705">MGILKTAMYGGAAMYGVKQIANAAQAHGNNQYANNNQGRAAMDPDYLEYLEWKKRTAQSAVSDRAPERVQGRSMSEDRARTSQDEYARRQNLYLTDNMPPSYDNPFEDRRSASAARYQPMEFAPPRQSGFVEREFDGSSSNSHGGLDVNALIGQGMNMLQSQGGKGGKESFASKFLNK</sequence>
<dbReference type="Proteomes" id="UP001172386">
    <property type="component" value="Unassembled WGS sequence"/>
</dbReference>
<gene>
    <name evidence="1" type="ORF">H2198_001372</name>
</gene>